<feature type="transmembrane region" description="Helical" evidence="6">
    <location>
        <begin position="42"/>
        <end position="63"/>
    </location>
</feature>
<evidence type="ECO:0000313" key="8">
    <source>
        <dbReference type="Proteomes" id="UP000244089"/>
    </source>
</evidence>
<feature type="transmembrane region" description="Helical" evidence="6">
    <location>
        <begin position="7"/>
        <end position="36"/>
    </location>
</feature>
<keyword evidence="5 6" id="KW-0472">Membrane</keyword>
<feature type="transmembrane region" description="Helical" evidence="6">
    <location>
        <begin position="180"/>
        <end position="203"/>
    </location>
</feature>
<evidence type="ECO:0000313" key="7">
    <source>
        <dbReference type="EMBL" id="PTV93122.1"/>
    </source>
</evidence>
<evidence type="ECO:0000256" key="3">
    <source>
        <dbReference type="ARBA" id="ARBA00022692"/>
    </source>
</evidence>
<dbReference type="Proteomes" id="UP000244089">
    <property type="component" value="Unassembled WGS sequence"/>
</dbReference>
<feature type="transmembrane region" description="Helical" evidence="6">
    <location>
        <begin position="75"/>
        <end position="92"/>
    </location>
</feature>
<dbReference type="InterPro" id="IPR002781">
    <property type="entry name" value="TM_pro_TauE-like"/>
</dbReference>
<comment type="similarity">
    <text evidence="2 6">Belongs to the 4-toluene sulfonate uptake permease (TSUP) (TC 2.A.102) family.</text>
</comment>
<comment type="subcellular location">
    <subcellularLocation>
        <location evidence="6">Cell membrane</location>
        <topology evidence="6">Multi-pass membrane protein</topology>
    </subcellularLocation>
    <subcellularLocation>
        <location evidence="1">Membrane</location>
        <topology evidence="1">Multi-pass membrane protein</topology>
    </subcellularLocation>
</comment>
<feature type="transmembrane region" description="Helical" evidence="6">
    <location>
        <begin position="145"/>
        <end position="174"/>
    </location>
</feature>
<dbReference type="AlphaFoldDB" id="A0A2T5RFK8"/>
<feature type="transmembrane region" description="Helical" evidence="6">
    <location>
        <begin position="238"/>
        <end position="255"/>
    </location>
</feature>
<accession>A0A2T5RFK8</accession>
<sequence>MMEILVLLIAGFGAGIVTGLVGASAVVIVTPFLVIFLGYDPYSAIGISLATDVVASSVSAYTYKRHGNINIKGGLLIAFSAVTAAVLGSWLSGGMNSAALGGLTGIIILLTGISFRRKPINQRVEEFKEKFDLKFFREREKLASVLFGTLIGLMTGIFGAGGGVMILMVLTFVLDYKTHIAIGTSVLIMTFTALFGSASHFIVEQHLPYLELFLSSSAAFAGAVTAASFANGASEKRLSKAIGTAFIFLGLIVILN</sequence>
<dbReference type="Pfam" id="PF01925">
    <property type="entry name" value="TauE"/>
    <property type="match status" value="1"/>
</dbReference>
<name>A0A2T5RFK8_9FIRM</name>
<feature type="transmembrane region" description="Helical" evidence="6">
    <location>
        <begin position="98"/>
        <end position="115"/>
    </location>
</feature>
<evidence type="ECO:0000256" key="2">
    <source>
        <dbReference type="ARBA" id="ARBA00009142"/>
    </source>
</evidence>
<gene>
    <name evidence="7" type="ORF">C8C76_15111</name>
</gene>
<feature type="transmembrane region" description="Helical" evidence="6">
    <location>
        <begin position="210"/>
        <end position="232"/>
    </location>
</feature>
<protein>
    <recommendedName>
        <fullName evidence="6">Probable membrane transporter protein</fullName>
    </recommendedName>
</protein>
<evidence type="ECO:0000256" key="4">
    <source>
        <dbReference type="ARBA" id="ARBA00022989"/>
    </source>
</evidence>
<dbReference type="GO" id="GO:0005886">
    <property type="term" value="C:plasma membrane"/>
    <property type="evidence" value="ECO:0007669"/>
    <property type="project" value="UniProtKB-SubCell"/>
</dbReference>
<evidence type="ECO:0000256" key="6">
    <source>
        <dbReference type="RuleBase" id="RU363041"/>
    </source>
</evidence>
<keyword evidence="6" id="KW-1003">Cell membrane</keyword>
<dbReference type="PANTHER" id="PTHR43701">
    <property type="entry name" value="MEMBRANE TRANSPORTER PROTEIN MJ0441-RELATED"/>
    <property type="match status" value="1"/>
</dbReference>
<dbReference type="InterPro" id="IPR051598">
    <property type="entry name" value="TSUP/Inactive_protease-like"/>
</dbReference>
<dbReference type="PANTHER" id="PTHR43701:SF2">
    <property type="entry name" value="MEMBRANE TRANSPORTER PROTEIN YJNA-RELATED"/>
    <property type="match status" value="1"/>
</dbReference>
<organism evidence="7 8">
    <name type="scientific">Halanaerobium saccharolyticum</name>
    <dbReference type="NCBI Taxonomy" id="43595"/>
    <lineage>
        <taxon>Bacteria</taxon>
        <taxon>Bacillati</taxon>
        <taxon>Bacillota</taxon>
        <taxon>Clostridia</taxon>
        <taxon>Halanaerobiales</taxon>
        <taxon>Halanaerobiaceae</taxon>
        <taxon>Halanaerobium</taxon>
    </lineage>
</organism>
<reference evidence="7 8" key="1">
    <citation type="submission" date="2018-04" db="EMBL/GenBank/DDBJ databases">
        <title>Subsurface microbial communities from deep shales in Ohio and West Virginia, USA.</title>
        <authorList>
            <person name="Wrighton K."/>
        </authorList>
    </citation>
    <scope>NUCLEOTIDE SEQUENCE [LARGE SCALE GENOMIC DNA]</scope>
    <source>
        <strain evidence="7 8">WC1</strain>
    </source>
</reference>
<evidence type="ECO:0000256" key="5">
    <source>
        <dbReference type="ARBA" id="ARBA00023136"/>
    </source>
</evidence>
<keyword evidence="4 6" id="KW-1133">Transmembrane helix</keyword>
<evidence type="ECO:0000256" key="1">
    <source>
        <dbReference type="ARBA" id="ARBA00004141"/>
    </source>
</evidence>
<dbReference type="RefSeq" id="WP_181248234.1">
    <property type="nucleotide sequence ID" value="NZ_QAXS01000051.1"/>
</dbReference>
<dbReference type="EMBL" id="QAXS01000051">
    <property type="protein sequence ID" value="PTV93122.1"/>
    <property type="molecule type" value="Genomic_DNA"/>
</dbReference>
<keyword evidence="3 6" id="KW-0812">Transmembrane</keyword>
<proteinExistence type="inferred from homology"/>
<comment type="caution">
    <text evidence="7">The sequence shown here is derived from an EMBL/GenBank/DDBJ whole genome shotgun (WGS) entry which is preliminary data.</text>
</comment>